<dbReference type="SUPFAM" id="SSF57756">
    <property type="entry name" value="Retrovirus zinc finger-like domains"/>
    <property type="match status" value="1"/>
</dbReference>
<organism evidence="1 2">
    <name type="scientific">Smittium culicis</name>
    <dbReference type="NCBI Taxonomy" id="133412"/>
    <lineage>
        <taxon>Eukaryota</taxon>
        <taxon>Fungi</taxon>
        <taxon>Fungi incertae sedis</taxon>
        <taxon>Zoopagomycota</taxon>
        <taxon>Kickxellomycotina</taxon>
        <taxon>Harpellomycetes</taxon>
        <taxon>Harpellales</taxon>
        <taxon>Legeriomycetaceae</taxon>
        <taxon>Smittium</taxon>
    </lineage>
</organism>
<dbReference type="OrthoDB" id="10497794at2759"/>
<name>A0A1R1Y679_9FUNG</name>
<dbReference type="AlphaFoldDB" id="A0A1R1Y679"/>
<dbReference type="Proteomes" id="UP000187283">
    <property type="component" value="Unassembled WGS sequence"/>
</dbReference>
<evidence type="ECO:0008006" key="3">
    <source>
        <dbReference type="Google" id="ProtNLM"/>
    </source>
</evidence>
<sequence>MDVKVLLLWKGAQPICTYCKKIDHWKYQCEELKKKIEKKLKRPRISSSKTKKKFVHEIDQNEIIEGGTNTTIDIKDKSDSA</sequence>
<proteinExistence type="predicted"/>
<evidence type="ECO:0000313" key="1">
    <source>
        <dbReference type="EMBL" id="OMJ22284.1"/>
    </source>
</evidence>
<accession>A0A1R1Y679</accession>
<dbReference type="GO" id="GO:0008270">
    <property type="term" value="F:zinc ion binding"/>
    <property type="evidence" value="ECO:0007669"/>
    <property type="project" value="InterPro"/>
</dbReference>
<dbReference type="InterPro" id="IPR036875">
    <property type="entry name" value="Znf_CCHC_sf"/>
</dbReference>
<protein>
    <recommendedName>
        <fullName evidence="3">CCHC-type domain-containing protein</fullName>
    </recommendedName>
</protein>
<reference evidence="1 2" key="1">
    <citation type="submission" date="2017-01" db="EMBL/GenBank/DDBJ databases">
        <authorList>
            <person name="Mah S.A."/>
            <person name="Swanson W.J."/>
            <person name="Moy G.W."/>
            <person name="Vacquier V.D."/>
        </authorList>
    </citation>
    <scope>NUCLEOTIDE SEQUENCE [LARGE SCALE GENOMIC DNA]</scope>
    <source>
        <strain evidence="1 2">GSMNP</strain>
    </source>
</reference>
<comment type="caution">
    <text evidence="1">The sequence shown here is derived from an EMBL/GenBank/DDBJ whole genome shotgun (WGS) entry which is preliminary data.</text>
</comment>
<keyword evidence="2" id="KW-1185">Reference proteome</keyword>
<gene>
    <name evidence="1" type="ORF">AYI70_g2971</name>
</gene>
<dbReference type="GO" id="GO:0003676">
    <property type="term" value="F:nucleic acid binding"/>
    <property type="evidence" value="ECO:0007669"/>
    <property type="project" value="InterPro"/>
</dbReference>
<evidence type="ECO:0000313" key="2">
    <source>
        <dbReference type="Proteomes" id="UP000187283"/>
    </source>
</evidence>
<dbReference type="EMBL" id="LSSN01000800">
    <property type="protein sequence ID" value="OMJ22284.1"/>
    <property type="molecule type" value="Genomic_DNA"/>
</dbReference>